<reference evidence="1 2" key="1">
    <citation type="journal article" date="2018" name="New Phytol.">
        <title>Phylogenomics of Endogonaceae and evolution of mycorrhizas within Mucoromycota.</title>
        <authorList>
            <person name="Chang Y."/>
            <person name="Desiro A."/>
            <person name="Na H."/>
            <person name="Sandor L."/>
            <person name="Lipzen A."/>
            <person name="Clum A."/>
            <person name="Barry K."/>
            <person name="Grigoriev I.V."/>
            <person name="Martin F.M."/>
            <person name="Stajich J.E."/>
            <person name="Smith M.E."/>
            <person name="Bonito G."/>
            <person name="Spatafora J.W."/>
        </authorList>
    </citation>
    <scope>NUCLEOTIDE SEQUENCE [LARGE SCALE GENOMIC DNA]</scope>
    <source>
        <strain evidence="1 2">AD002</strain>
    </source>
</reference>
<name>A0A433QPR2_9FUNG</name>
<keyword evidence="2" id="KW-1185">Reference proteome</keyword>
<gene>
    <name evidence="1" type="ORF">BC938DRAFT_477113</name>
</gene>
<dbReference type="EMBL" id="RBNJ01002619">
    <property type="protein sequence ID" value="RUS31766.1"/>
    <property type="molecule type" value="Genomic_DNA"/>
</dbReference>
<comment type="caution">
    <text evidence="1">The sequence shown here is derived from an EMBL/GenBank/DDBJ whole genome shotgun (WGS) entry which is preliminary data.</text>
</comment>
<sequence>MVADKRVRTIAPEQELGLNLFLGAGYHVLNAHHDGVRGVIVRDREVDDAARSFHEDTLLLEVAVQDALYVRLRSDKQHLEAAVALVVCDGGRILNAILEGYDAVKRDALRDQLVVEAKDVEKLERALRDRVRSPVLDRLQVCV</sequence>
<evidence type="ECO:0000313" key="1">
    <source>
        <dbReference type="EMBL" id="RUS31766.1"/>
    </source>
</evidence>
<protein>
    <submittedName>
        <fullName evidence="1">Uncharacterized protein</fullName>
    </submittedName>
</protein>
<proteinExistence type="predicted"/>
<organism evidence="1 2">
    <name type="scientific">Jimgerdemannia flammicorona</name>
    <dbReference type="NCBI Taxonomy" id="994334"/>
    <lineage>
        <taxon>Eukaryota</taxon>
        <taxon>Fungi</taxon>
        <taxon>Fungi incertae sedis</taxon>
        <taxon>Mucoromycota</taxon>
        <taxon>Mucoromycotina</taxon>
        <taxon>Endogonomycetes</taxon>
        <taxon>Endogonales</taxon>
        <taxon>Endogonaceae</taxon>
        <taxon>Jimgerdemannia</taxon>
    </lineage>
</organism>
<dbReference type="AlphaFoldDB" id="A0A433QPR2"/>
<accession>A0A433QPR2</accession>
<evidence type="ECO:0000313" key="2">
    <source>
        <dbReference type="Proteomes" id="UP000274822"/>
    </source>
</evidence>
<dbReference type="Proteomes" id="UP000274822">
    <property type="component" value="Unassembled WGS sequence"/>
</dbReference>